<evidence type="ECO:0000259" key="2">
    <source>
        <dbReference type="Pfam" id="PF03358"/>
    </source>
</evidence>
<proteinExistence type="predicted"/>
<dbReference type="Gene3D" id="3.40.50.360">
    <property type="match status" value="1"/>
</dbReference>
<dbReference type="Pfam" id="PF03358">
    <property type="entry name" value="FMN_red"/>
    <property type="match status" value="1"/>
</dbReference>
<keyword evidence="4" id="KW-1185">Reference proteome</keyword>
<gene>
    <name evidence="3" type="ORF">J2W68_002343</name>
</gene>
<dbReference type="RefSeq" id="WP_310236048.1">
    <property type="nucleotide sequence ID" value="NZ_JAVDWO010000009.1"/>
</dbReference>
<evidence type="ECO:0000256" key="1">
    <source>
        <dbReference type="ARBA" id="ARBA00022643"/>
    </source>
</evidence>
<dbReference type="EMBL" id="JAVDWO010000009">
    <property type="protein sequence ID" value="MDR7193606.1"/>
    <property type="molecule type" value="Genomic_DNA"/>
</dbReference>
<feature type="domain" description="NADPH-dependent FMN reductase-like" evidence="2">
    <location>
        <begin position="17"/>
        <end position="148"/>
    </location>
</feature>
<evidence type="ECO:0000313" key="3">
    <source>
        <dbReference type="EMBL" id="MDR7193606.1"/>
    </source>
</evidence>
<keyword evidence="1" id="KW-0285">Flavoprotein</keyword>
<reference evidence="3 4" key="1">
    <citation type="submission" date="2023-07" db="EMBL/GenBank/DDBJ databases">
        <title>Sorghum-associated microbial communities from plants grown in Nebraska, USA.</title>
        <authorList>
            <person name="Schachtman D."/>
        </authorList>
    </citation>
    <scope>NUCLEOTIDE SEQUENCE [LARGE SCALE GENOMIC DNA]</scope>
    <source>
        <strain evidence="3 4">4099</strain>
    </source>
</reference>
<comment type="caution">
    <text evidence="3">The sequence shown here is derived from an EMBL/GenBank/DDBJ whole genome shotgun (WGS) entry which is preliminary data.</text>
</comment>
<accession>A0ABU1XXW8</accession>
<dbReference type="InterPro" id="IPR005025">
    <property type="entry name" value="FMN_Rdtase-like_dom"/>
</dbReference>
<dbReference type="Proteomes" id="UP001256588">
    <property type="component" value="Unassembled WGS sequence"/>
</dbReference>
<sequence length="206" mass="21965">MSITAFGLNCTLKSDDTPSSTQKLLGQLLEAMAGHGARTSSARVADYDVRPGVSADEGNGDQWPALRRRIMDAEILVVATPIWMGQASSMAQRVLERLDAVLGEIDDDGVYPTFGKVAVAAVVGNEDGAHHVCAQLYQGLTDVGFTIPGASPPYWVGEAMGSVDYKDLKKTPDKVADTIATIASNAVHLARVLQAQPYPKPKRGER</sequence>
<dbReference type="InterPro" id="IPR029039">
    <property type="entry name" value="Flavoprotein-like_sf"/>
</dbReference>
<protein>
    <submittedName>
        <fullName evidence="3">Multimeric flavodoxin WrbA</fullName>
    </submittedName>
</protein>
<name>A0ABU1XXW8_9GAMM</name>
<keyword evidence="1" id="KW-0288">FMN</keyword>
<evidence type="ECO:0000313" key="4">
    <source>
        <dbReference type="Proteomes" id="UP001256588"/>
    </source>
</evidence>
<dbReference type="SUPFAM" id="SSF52218">
    <property type="entry name" value="Flavoproteins"/>
    <property type="match status" value="1"/>
</dbReference>
<organism evidence="3 4">
    <name type="scientific">Luteimonas terrae</name>
    <dbReference type="NCBI Taxonomy" id="1530191"/>
    <lineage>
        <taxon>Bacteria</taxon>
        <taxon>Pseudomonadati</taxon>
        <taxon>Pseudomonadota</taxon>
        <taxon>Gammaproteobacteria</taxon>
        <taxon>Lysobacterales</taxon>
        <taxon>Lysobacteraceae</taxon>
        <taxon>Luteimonas</taxon>
    </lineage>
</organism>